<gene>
    <name evidence="2" type="ORF">B0T20DRAFT_404264</name>
</gene>
<keyword evidence="3" id="KW-1185">Reference proteome</keyword>
<name>A0AAE0PM02_SORBR</name>
<protein>
    <submittedName>
        <fullName evidence="2">Uncharacterized protein</fullName>
    </submittedName>
</protein>
<dbReference type="EMBL" id="JAUTDP010000002">
    <property type="protein sequence ID" value="KAK3402408.1"/>
    <property type="molecule type" value="Genomic_DNA"/>
</dbReference>
<feature type="region of interest" description="Disordered" evidence="1">
    <location>
        <begin position="304"/>
        <end position="326"/>
    </location>
</feature>
<feature type="region of interest" description="Disordered" evidence="1">
    <location>
        <begin position="459"/>
        <end position="510"/>
    </location>
</feature>
<evidence type="ECO:0000313" key="3">
    <source>
        <dbReference type="Proteomes" id="UP001281003"/>
    </source>
</evidence>
<reference evidence="2" key="1">
    <citation type="journal article" date="2023" name="Mol. Phylogenet. Evol.">
        <title>Genome-scale phylogeny and comparative genomics of the fungal order Sordariales.</title>
        <authorList>
            <person name="Hensen N."/>
            <person name="Bonometti L."/>
            <person name="Westerberg I."/>
            <person name="Brannstrom I.O."/>
            <person name="Guillou S."/>
            <person name="Cros-Aarteil S."/>
            <person name="Calhoun S."/>
            <person name="Haridas S."/>
            <person name="Kuo A."/>
            <person name="Mondo S."/>
            <person name="Pangilinan J."/>
            <person name="Riley R."/>
            <person name="LaButti K."/>
            <person name="Andreopoulos B."/>
            <person name="Lipzen A."/>
            <person name="Chen C."/>
            <person name="Yan M."/>
            <person name="Daum C."/>
            <person name="Ng V."/>
            <person name="Clum A."/>
            <person name="Steindorff A."/>
            <person name="Ohm R.A."/>
            <person name="Martin F."/>
            <person name="Silar P."/>
            <person name="Natvig D.O."/>
            <person name="Lalanne C."/>
            <person name="Gautier V."/>
            <person name="Ament-Velasquez S.L."/>
            <person name="Kruys A."/>
            <person name="Hutchinson M.I."/>
            <person name="Powell A.J."/>
            <person name="Barry K."/>
            <person name="Miller A.N."/>
            <person name="Grigoriev I.V."/>
            <person name="Debuchy R."/>
            <person name="Gladieux P."/>
            <person name="Hiltunen Thoren M."/>
            <person name="Johannesson H."/>
        </authorList>
    </citation>
    <scope>NUCLEOTIDE SEQUENCE</scope>
    <source>
        <strain evidence="2">FGSC 1904</strain>
    </source>
</reference>
<dbReference type="Proteomes" id="UP001281003">
    <property type="component" value="Unassembled WGS sequence"/>
</dbReference>
<feature type="compositionally biased region" description="Polar residues" evidence="1">
    <location>
        <begin position="17"/>
        <end position="27"/>
    </location>
</feature>
<accession>A0AAE0PM02</accession>
<dbReference type="AlphaFoldDB" id="A0AAE0PM02"/>
<evidence type="ECO:0000256" key="1">
    <source>
        <dbReference type="SAM" id="MobiDB-lite"/>
    </source>
</evidence>
<feature type="compositionally biased region" description="Polar residues" evidence="1">
    <location>
        <begin position="48"/>
        <end position="60"/>
    </location>
</feature>
<comment type="caution">
    <text evidence="2">The sequence shown here is derived from an EMBL/GenBank/DDBJ whole genome shotgun (WGS) entry which is preliminary data.</text>
</comment>
<proteinExistence type="predicted"/>
<sequence length="562" mass="62149">MSLDSLSLSDLDARPQSRAQAPSSTCTPHRAPPTSFDSPKESPRLLSPQPQASEGLSSTTEKITTLHHLRSLVPHSYCIGIDVEGIEGIAQGITSVGISVLPPFIPPSHSSLDNKSWPWPFPDLHDGHLDLDTLSSHFHFSSHCFAILGRERARSYEHFHYGTVTHIPIHQVQDAVISAISQSIPHLHDHSHSSPNPKAEAPTAPIILTGFDMSLELRALSSLLPSLSNYITHTVDISSLCLANARFDHQRQSQSRKTHLKVSLRDTMLSLSFLRNHSIQPRARHHSAGMDAVRTLGVMLALLARDSPGPSPSPSSSSPSSSGPLSGSLIVVKRHTWEEHANRKLWEWLPRPESKFPWTVKVVPFPASADNGETDERGEGRAVTYLPESLSRPARLYNFIIKTFRTEPKAVAVCPPARSAPQKKTHGWVSFYTEQEMERFVREWGDGKVVVDGVVLKVGGRPPPETASKNSMPRKDVEVEGSRVNQVEEKGKSISDEKQHQKEEDEEQDTVLIEGLSVLEIDDTAEVEVGSTLDSLFQSDGDDTYLHDSSILLRFAHHMTRT</sequence>
<feature type="region of interest" description="Disordered" evidence="1">
    <location>
        <begin position="1"/>
        <end position="60"/>
    </location>
</feature>
<feature type="compositionally biased region" description="Low complexity" evidence="1">
    <location>
        <begin position="314"/>
        <end position="326"/>
    </location>
</feature>
<feature type="compositionally biased region" description="Low complexity" evidence="1">
    <location>
        <begin position="1"/>
        <end position="10"/>
    </location>
</feature>
<feature type="compositionally biased region" description="Basic and acidic residues" evidence="1">
    <location>
        <begin position="473"/>
        <end position="503"/>
    </location>
</feature>
<reference evidence="2" key="2">
    <citation type="submission" date="2023-07" db="EMBL/GenBank/DDBJ databases">
        <authorList>
            <consortium name="Lawrence Berkeley National Laboratory"/>
            <person name="Haridas S."/>
            <person name="Hensen N."/>
            <person name="Bonometti L."/>
            <person name="Westerberg I."/>
            <person name="Brannstrom I.O."/>
            <person name="Guillou S."/>
            <person name="Cros-Aarteil S."/>
            <person name="Calhoun S."/>
            <person name="Kuo A."/>
            <person name="Mondo S."/>
            <person name="Pangilinan J."/>
            <person name="Riley R."/>
            <person name="LaButti K."/>
            <person name="Andreopoulos B."/>
            <person name="Lipzen A."/>
            <person name="Chen C."/>
            <person name="Yanf M."/>
            <person name="Daum C."/>
            <person name="Ng V."/>
            <person name="Clum A."/>
            <person name="Steindorff A."/>
            <person name="Ohm R."/>
            <person name="Martin F."/>
            <person name="Silar P."/>
            <person name="Natvig D."/>
            <person name="Lalanne C."/>
            <person name="Gautier V."/>
            <person name="Ament-velasquez S.L."/>
            <person name="Kruys A."/>
            <person name="Hutchinson M.I."/>
            <person name="Powell A.J."/>
            <person name="Barry K."/>
            <person name="Miller A.N."/>
            <person name="Grigoriev I.V."/>
            <person name="Debuchy R."/>
            <person name="Gladieux P."/>
            <person name="Thoren M.H."/>
            <person name="Johannesson H."/>
        </authorList>
    </citation>
    <scope>NUCLEOTIDE SEQUENCE</scope>
    <source>
        <strain evidence="2">FGSC 1904</strain>
    </source>
</reference>
<evidence type="ECO:0000313" key="2">
    <source>
        <dbReference type="EMBL" id="KAK3402408.1"/>
    </source>
</evidence>
<organism evidence="2 3">
    <name type="scientific">Sordaria brevicollis</name>
    <dbReference type="NCBI Taxonomy" id="83679"/>
    <lineage>
        <taxon>Eukaryota</taxon>
        <taxon>Fungi</taxon>
        <taxon>Dikarya</taxon>
        <taxon>Ascomycota</taxon>
        <taxon>Pezizomycotina</taxon>
        <taxon>Sordariomycetes</taxon>
        <taxon>Sordariomycetidae</taxon>
        <taxon>Sordariales</taxon>
        <taxon>Sordariaceae</taxon>
        <taxon>Sordaria</taxon>
    </lineage>
</organism>